<dbReference type="Gene3D" id="1.10.510.10">
    <property type="entry name" value="Transferase(Phosphotransferase) domain 1"/>
    <property type="match status" value="1"/>
</dbReference>
<dbReference type="AlphaFoldDB" id="D7TFY0"/>
<sequence>MKPKNILLIEKTNLELGTNFCPNVSDFGLAKLMGSEHSHVVTMRNLDMTFDAEEFFYPRWAFKEMNNGMTRKVADR</sequence>
<dbReference type="PROSITE" id="PS50011">
    <property type="entry name" value="PROTEIN_KINASE_DOM"/>
    <property type="match status" value="1"/>
</dbReference>
<organism evidence="2 3">
    <name type="scientific">Vitis vinifera</name>
    <name type="common">Grape</name>
    <dbReference type="NCBI Taxonomy" id="29760"/>
    <lineage>
        <taxon>Eukaryota</taxon>
        <taxon>Viridiplantae</taxon>
        <taxon>Streptophyta</taxon>
        <taxon>Embryophyta</taxon>
        <taxon>Tracheophyta</taxon>
        <taxon>Spermatophyta</taxon>
        <taxon>Magnoliopsida</taxon>
        <taxon>eudicotyledons</taxon>
        <taxon>Gunneridae</taxon>
        <taxon>Pentapetalae</taxon>
        <taxon>rosids</taxon>
        <taxon>Vitales</taxon>
        <taxon>Vitaceae</taxon>
        <taxon>Viteae</taxon>
        <taxon>Vitis</taxon>
    </lineage>
</organism>
<name>D7TFY0_VITVI</name>
<gene>
    <name evidence="2" type="ORF">VIT_00s0153g00040</name>
</gene>
<dbReference type="EMBL" id="FN595775">
    <property type="protein sequence ID" value="CBI29403.3"/>
    <property type="molecule type" value="Genomic_DNA"/>
</dbReference>
<dbReference type="SUPFAM" id="SSF56112">
    <property type="entry name" value="Protein kinase-like (PK-like)"/>
    <property type="match status" value="1"/>
</dbReference>
<dbReference type="HOGENOM" id="CLU_2659598_0_0_1"/>
<evidence type="ECO:0000259" key="1">
    <source>
        <dbReference type="PROSITE" id="PS50011"/>
    </source>
</evidence>
<dbReference type="GO" id="GO:0005524">
    <property type="term" value="F:ATP binding"/>
    <property type="evidence" value="ECO:0007669"/>
    <property type="project" value="InterPro"/>
</dbReference>
<dbReference type="PaxDb" id="29760-VIT_00s0153g00040.t01"/>
<dbReference type="InterPro" id="IPR011009">
    <property type="entry name" value="Kinase-like_dom_sf"/>
</dbReference>
<evidence type="ECO:0000313" key="2">
    <source>
        <dbReference type="EMBL" id="CBI29403.3"/>
    </source>
</evidence>
<keyword evidence="3" id="KW-1185">Reference proteome</keyword>
<accession>D7TFY0</accession>
<reference evidence="3" key="1">
    <citation type="journal article" date="2007" name="Nature">
        <title>The grapevine genome sequence suggests ancestral hexaploidization in major angiosperm phyla.</title>
        <authorList>
            <consortium name="The French-Italian Public Consortium for Grapevine Genome Characterization."/>
            <person name="Jaillon O."/>
            <person name="Aury J.-M."/>
            <person name="Noel B."/>
            <person name="Policriti A."/>
            <person name="Clepet C."/>
            <person name="Casagrande A."/>
            <person name="Choisne N."/>
            <person name="Aubourg S."/>
            <person name="Vitulo N."/>
            <person name="Jubin C."/>
            <person name="Vezzi A."/>
            <person name="Legeai F."/>
            <person name="Hugueney P."/>
            <person name="Dasilva C."/>
            <person name="Horner D."/>
            <person name="Mica E."/>
            <person name="Jublot D."/>
            <person name="Poulain J."/>
            <person name="Bruyere C."/>
            <person name="Billault A."/>
            <person name="Segurens B."/>
            <person name="Gouyvenoux M."/>
            <person name="Ugarte E."/>
            <person name="Cattonaro F."/>
            <person name="Anthouard V."/>
            <person name="Vico V."/>
            <person name="Del Fabbro C."/>
            <person name="Alaux M."/>
            <person name="Di Gaspero G."/>
            <person name="Dumas V."/>
            <person name="Felice N."/>
            <person name="Paillard S."/>
            <person name="Juman I."/>
            <person name="Moroldo M."/>
            <person name="Scalabrin S."/>
            <person name="Canaguier A."/>
            <person name="Le Clainche I."/>
            <person name="Malacrida G."/>
            <person name="Durand E."/>
            <person name="Pesole G."/>
            <person name="Laucou V."/>
            <person name="Chatelet P."/>
            <person name="Merdinoglu D."/>
            <person name="Delledonne M."/>
            <person name="Pezzotti M."/>
            <person name="Lecharny A."/>
            <person name="Scarpelli C."/>
            <person name="Artiguenave F."/>
            <person name="Pe M.E."/>
            <person name="Valle G."/>
            <person name="Morgante M."/>
            <person name="Caboche M."/>
            <person name="Adam-Blondon A.-F."/>
            <person name="Weissenbach J."/>
            <person name="Quetier F."/>
            <person name="Wincker P."/>
        </authorList>
    </citation>
    <scope>NUCLEOTIDE SEQUENCE [LARGE SCALE GENOMIC DNA]</scope>
    <source>
        <strain evidence="3">cv. Pinot noir / PN40024</strain>
    </source>
</reference>
<dbReference type="OrthoDB" id="4062651at2759"/>
<proteinExistence type="predicted"/>
<feature type="domain" description="Protein kinase" evidence="1">
    <location>
        <begin position="1"/>
        <end position="76"/>
    </location>
</feature>
<dbReference type="Proteomes" id="UP000009183">
    <property type="component" value="Unassembled WGS sequence, unordered"/>
</dbReference>
<protein>
    <recommendedName>
        <fullName evidence="1">Protein kinase domain-containing protein</fullName>
    </recommendedName>
</protein>
<evidence type="ECO:0000313" key="3">
    <source>
        <dbReference type="Proteomes" id="UP000009183"/>
    </source>
</evidence>
<dbReference type="InterPro" id="IPR000719">
    <property type="entry name" value="Prot_kinase_dom"/>
</dbReference>
<dbReference type="InParanoid" id="D7TFY0"/>
<dbReference type="GO" id="GO:0004672">
    <property type="term" value="F:protein kinase activity"/>
    <property type="evidence" value="ECO:0007669"/>
    <property type="project" value="InterPro"/>
</dbReference>